<organism evidence="1 2">
    <name type="scientific">Reinekea forsetii</name>
    <dbReference type="NCBI Taxonomy" id="1336806"/>
    <lineage>
        <taxon>Bacteria</taxon>
        <taxon>Pseudomonadati</taxon>
        <taxon>Pseudomonadota</taxon>
        <taxon>Gammaproteobacteria</taxon>
        <taxon>Oceanospirillales</taxon>
        <taxon>Saccharospirillaceae</taxon>
        <taxon>Reinekea</taxon>
    </lineage>
</organism>
<dbReference type="RefSeq" id="WP_100258071.1">
    <property type="nucleotide sequence ID" value="NZ_CP011797.1"/>
</dbReference>
<dbReference type="EMBL" id="CP011797">
    <property type="protein sequence ID" value="ATX77846.1"/>
    <property type="molecule type" value="Genomic_DNA"/>
</dbReference>
<proteinExistence type="predicted"/>
<keyword evidence="2" id="KW-1185">Reference proteome</keyword>
<protein>
    <recommendedName>
        <fullName evidence="3">DUF2956 domain-containing protein</fullName>
    </recommendedName>
</protein>
<evidence type="ECO:0000313" key="2">
    <source>
        <dbReference type="Proteomes" id="UP000229757"/>
    </source>
</evidence>
<dbReference type="AlphaFoldDB" id="A0A2K8KZS1"/>
<dbReference type="KEGG" id="rfo:REIFOR_02723"/>
<name>A0A2K8KZS1_9GAMM</name>
<sequence>MAKPLSNEIQADALKMAHVHQKPGQTKAQTKLVAQGIEKGIAEYKKLQKAKGRERDKERKKALAAAAKLAAEDTTLVDESSDSGAGNWVPWLLLVLSWLGFAIYEGLSHLAG</sequence>
<dbReference type="Pfam" id="PF11169">
    <property type="entry name" value="DUF2956"/>
    <property type="match status" value="1"/>
</dbReference>
<dbReference type="Proteomes" id="UP000229757">
    <property type="component" value="Chromosome"/>
</dbReference>
<dbReference type="InterPro" id="IPR021339">
    <property type="entry name" value="DUF2956"/>
</dbReference>
<evidence type="ECO:0000313" key="1">
    <source>
        <dbReference type="EMBL" id="ATX77846.1"/>
    </source>
</evidence>
<gene>
    <name evidence="1" type="ORF">REIFOR_02723</name>
</gene>
<reference evidence="1 2" key="1">
    <citation type="journal article" date="2017" name="Environ. Microbiol.">
        <title>Genomic and physiological analyses of 'Reinekea forsetii' reveal a versatile opportunistic lifestyle during spring algae blooms.</title>
        <authorList>
            <person name="Avci B."/>
            <person name="Hahnke R.L."/>
            <person name="Chafee M."/>
            <person name="Fischer T."/>
            <person name="Gruber-Vodicka H."/>
            <person name="Tegetmeyer H.E."/>
            <person name="Harder J."/>
            <person name="Fuchs B.M."/>
            <person name="Amann R.I."/>
            <person name="Teeling H."/>
        </authorList>
    </citation>
    <scope>NUCLEOTIDE SEQUENCE [LARGE SCALE GENOMIC DNA]</scope>
    <source>
        <strain evidence="1 2">Hel1_31_D35</strain>
    </source>
</reference>
<accession>A0A2K8KZS1</accession>
<dbReference type="OrthoDB" id="5600789at2"/>
<evidence type="ECO:0008006" key="3">
    <source>
        <dbReference type="Google" id="ProtNLM"/>
    </source>
</evidence>